<name>A0A2L0XBS2_9BURK</name>
<reference evidence="1 2" key="1">
    <citation type="submission" date="2019-03" db="EMBL/GenBank/DDBJ databases">
        <title>Comparative insights into the high quality Complete genome sequence of highly metal resistant Cupriavidus metallidurans strain BS1 isolated from a gold-copper mine.</title>
        <authorList>
            <person name="Mazhar H.S."/>
            <person name="Rensing C."/>
        </authorList>
    </citation>
    <scope>NUCLEOTIDE SEQUENCE [LARGE SCALE GENOMIC DNA]</scope>
    <source>
        <strain evidence="1 2">BS1</strain>
    </source>
</reference>
<dbReference type="Proteomes" id="UP000253772">
    <property type="component" value="Chromosome c1"/>
</dbReference>
<evidence type="ECO:0000313" key="1">
    <source>
        <dbReference type="EMBL" id="QBP11563.1"/>
    </source>
</evidence>
<protein>
    <submittedName>
        <fullName evidence="1">Uncharacterized protein</fullName>
    </submittedName>
</protein>
<organism evidence="1 2">
    <name type="scientific">Cupriavidus metallidurans</name>
    <dbReference type="NCBI Taxonomy" id="119219"/>
    <lineage>
        <taxon>Bacteria</taxon>
        <taxon>Pseudomonadati</taxon>
        <taxon>Pseudomonadota</taxon>
        <taxon>Betaproteobacteria</taxon>
        <taxon>Burkholderiales</taxon>
        <taxon>Burkholderiaceae</taxon>
        <taxon>Cupriavidus</taxon>
    </lineage>
</organism>
<dbReference type="RefSeq" id="WP_017511652.1">
    <property type="nucleotide sequence ID" value="NZ_CP026544.1"/>
</dbReference>
<evidence type="ECO:0000313" key="2">
    <source>
        <dbReference type="Proteomes" id="UP000253772"/>
    </source>
</evidence>
<dbReference type="AlphaFoldDB" id="A0A2L0XBS2"/>
<dbReference type="OrthoDB" id="8686772at2"/>
<dbReference type="EMBL" id="CP037900">
    <property type="protein sequence ID" value="QBP11563.1"/>
    <property type="molecule type" value="Genomic_DNA"/>
</dbReference>
<gene>
    <name evidence="1" type="ORF">DDF84_018300</name>
</gene>
<proteinExistence type="predicted"/>
<accession>A0A2L0XBS2</accession>
<sequence>MSSAKTSRPLTPGEIALARRVFADDIDYRQVRIHARNYVFWQGAGYIITPNGQMYLGRRLRHYTDFSAAGIQIQAFFIHEMAHVWQHQHGVNVLCRGLGEQIRHFLGFNQYRYRLEPGKPLTAYKLEQQGDIMRDLFLAQLGQPTPYDAAAYVAMTGAPARGRSIGITQLDAVDLANNVADHPGTDGESVHKDGSQ</sequence>